<dbReference type="AlphaFoldDB" id="A0A3S0JX08"/>
<reference evidence="2 3" key="1">
    <citation type="submission" date="2018-12" db="EMBL/GenBank/DDBJ databases">
        <title>Deinococcus radiophilus ATCC 27603 genome sequencing and assembly.</title>
        <authorList>
            <person name="Maclea K.S."/>
            <person name="Maynard C.R."/>
        </authorList>
    </citation>
    <scope>NUCLEOTIDE SEQUENCE [LARGE SCALE GENOMIC DNA]</scope>
    <source>
        <strain evidence="2 3">ATCC 27603</strain>
    </source>
</reference>
<gene>
    <name evidence="2" type="ORF">EJ104_00300</name>
</gene>
<keyword evidence="3" id="KW-1185">Reference proteome</keyword>
<evidence type="ECO:0000313" key="3">
    <source>
        <dbReference type="Proteomes" id="UP000277766"/>
    </source>
</evidence>
<accession>A0A3S0JX08</accession>
<proteinExistence type="predicted"/>
<organism evidence="2 3">
    <name type="scientific">Deinococcus radiophilus</name>
    <dbReference type="NCBI Taxonomy" id="32062"/>
    <lineage>
        <taxon>Bacteria</taxon>
        <taxon>Thermotogati</taxon>
        <taxon>Deinococcota</taxon>
        <taxon>Deinococci</taxon>
        <taxon>Deinococcales</taxon>
        <taxon>Deinococcaceae</taxon>
        <taxon>Deinococcus</taxon>
    </lineage>
</organism>
<dbReference type="RefSeq" id="WP_126350763.1">
    <property type="nucleotide sequence ID" value="NZ_CP086380.1"/>
</dbReference>
<feature type="region of interest" description="Disordered" evidence="1">
    <location>
        <begin position="46"/>
        <end position="65"/>
    </location>
</feature>
<protein>
    <submittedName>
        <fullName evidence="2">Uncharacterized protein</fullName>
    </submittedName>
</protein>
<dbReference type="EMBL" id="RXPE01000001">
    <property type="protein sequence ID" value="RTR30735.1"/>
    <property type="molecule type" value="Genomic_DNA"/>
</dbReference>
<dbReference type="OrthoDB" id="65436at2"/>
<name>A0A3S0JX08_9DEIO</name>
<sequence length="215" mass="22900">MIRRLGCGALGCFGSVALLLIALGVGWFGFVQPAIRSVTGQIESTISGQPTQNLPQPPAASAEDATAPLTRAEVEAFVRIRREVRTAMGTTFPQLQELYTDIQAGQPVNWWTAVQAVQALGSSVADARAAVQRGLADEHMSAERYAFVRSKVNRALGLPDVNLSEILSQLGQAQQSQTVPDLSGTVTTASEEERALVQPHAEILRVTAPLSLLGL</sequence>
<evidence type="ECO:0000256" key="1">
    <source>
        <dbReference type="SAM" id="MobiDB-lite"/>
    </source>
</evidence>
<evidence type="ECO:0000313" key="2">
    <source>
        <dbReference type="EMBL" id="RTR30735.1"/>
    </source>
</evidence>
<dbReference type="Proteomes" id="UP000277766">
    <property type="component" value="Unassembled WGS sequence"/>
</dbReference>
<comment type="caution">
    <text evidence="2">The sequence shown here is derived from an EMBL/GenBank/DDBJ whole genome shotgun (WGS) entry which is preliminary data.</text>
</comment>